<feature type="domain" description="EamA" evidence="8">
    <location>
        <begin position="147"/>
        <end position="280"/>
    </location>
</feature>
<name>A0A3A9KNT2_9BACI</name>
<comment type="subcellular location">
    <subcellularLocation>
        <location evidence="1">Cell membrane</location>
        <topology evidence="1">Multi-pass membrane protein</topology>
    </subcellularLocation>
</comment>
<dbReference type="Proteomes" id="UP000281498">
    <property type="component" value="Unassembled WGS sequence"/>
</dbReference>
<feature type="transmembrane region" description="Helical" evidence="7">
    <location>
        <begin position="263"/>
        <end position="282"/>
    </location>
</feature>
<reference evidence="9 10" key="1">
    <citation type="submission" date="2017-10" db="EMBL/GenBank/DDBJ databases">
        <title>Bacillus sp. nov., a halophilic bacterium isolated from a Keqin Lake.</title>
        <authorList>
            <person name="Wang H."/>
        </authorList>
    </citation>
    <scope>NUCLEOTIDE SEQUENCE [LARGE SCALE GENOMIC DNA]</scope>
    <source>
        <strain evidence="9 10">KCTC 13187</strain>
    </source>
</reference>
<feature type="transmembrane region" description="Helical" evidence="7">
    <location>
        <begin position="120"/>
        <end position="138"/>
    </location>
</feature>
<dbReference type="GO" id="GO:0005886">
    <property type="term" value="C:plasma membrane"/>
    <property type="evidence" value="ECO:0007669"/>
    <property type="project" value="UniProtKB-SubCell"/>
</dbReference>
<comment type="similarity">
    <text evidence="2">Belongs to the EamA transporter family.</text>
</comment>
<evidence type="ECO:0000256" key="4">
    <source>
        <dbReference type="ARBA" id="ARBA00022692"/>
    </source>
</evidence>
<evidence type="ECO:0000256" key="1">
    <source>
        <dbReference type="ARBA" id="ARBA00004651"/>
    </source>
</evidence>
<dbReference type="SUPFAM" id="SSF103481">
    <property type="entry name" value="Multidrug resistance efflux transporter EmrE"/>
    <property type="match status" value="2"/>
</dbReference>
<evidence type="ECO:0000256" key="2">
    <source>
        <dbReference type="ARBA" id="ARBA00007362"/>
    </source>
</evidence>
<keyword evidence="3" id="KW-1003">Cell membrane</keyword>
<dbReference type="EMBL" id="PDOE01000007">
    <property type="protein sequence ID" value="RKL66376.1"/>
    <property type="molecule type" value="Genomic_DNA"/>
</dbReference>
<feature type="transmembrane region" description="Helical" evidence="7">
    <location>
        <begin position="32"/>
        <end position="54"/>
    </location>
</feature>
<sequence length="291" mass="31146">MKKGSFFLVLFGAMLWGTTGTAQFFAPENAHPIAIGTMRLAVGGSVLFLLVIFQKRDKSIQWPVKAILMAAVAMAAYQPLFFSAVSVTGVAIGTVIAIGSAPILTGLIELLVYKRRPDRQWWLATVLSIIGCILLFATDGNIQLDPLGFLMAIGAGVAFSCYTLINKQIILKLPSEMAVAVVFSLSALFLSPLLFVFDVSWVLQFNGAMVVLHLGIIATALAYLLFVKGLMGVRASVAVTLSLAEPLTAAMLGVLVVGEVLTLTAIIGVFFIFLGLTILFYTPKKRSVPLS</sequence>
<keyword evidence="10" id="KW-1185">Reference proteome</keyword>
<dbReference type="OrthoDB" id="9787117at2"/>
<evidence type="ECO:0000313" key="10">
    <source>
        <dbReference type="Proteomes" id="UP000281498"/>
    </source>
</evidence>
<dbReference type="InterPro" id="IPR000620">
    <property type="entry name" value="EamA_dom"/>
</dbReference>
<protein>
    <submittedName>
        <fullName evidence="9">EamA family transporter</fullName>
    </submittedName>
</protein>
<gene>
    <name evidence="9" type="ORF">CR203_15920</name>
</gene>
<evidence type="ECO:0000256" key="7">
    <source>
        <dbReference type="SAM" id="Phobius"/>
    </source>
</evidence>
<feature type="transmembrane region" description="Helical" evidence="7">
    <location>
        <begin position="238"/>
        <end position="257"/>
    </location>
</feature>
<feature type="transmembrane region" description="Helical" evidence="7">
    <location>
        <begin position="144"/>
        <end position="165"/>
    </location>
</feature>
<comment type="caution">
    <text evidence="9">The sequence shown here is derived from an EMBL/GenBank/DDBJ whole genome shotgun (WGS) entry which is preliminary data.</text>
</comment>
<dbReference type="InterPro" id="IPR037185">
    <property type="entry name" value="EmrE-like"/>
</dbReference>
<keyword evidence="4 7" id="KW-0812">Transmembrane</keyword>
<proteinExistence type="inferred from homology"/>
<keyword evidence="5 7" id="KW-1133">Transmembrane helix</keyword>
<dbReference type="PANTHER" id="PTHR32322">
    <property type="entry name" value="INNER MEMBRANE TRANSPORTER"/>
    <property type="match status" value="1"/>
</dbReference>
<organism evidence="9 10">
    <name type="scientific">Salipaludibacillus neizhouensis</name>
    <dbReference type="NCBI Taxonomy" id="885475"/>
    <lineage>
        <taxon>Bacteria</taxon>
        <taxon>Bacillati</taxon>
        <taxon>Bacillota</taxon>
        <taxon>Bacilli</taxon>
        <taxon>Bacillales</taxon>
        <taxon>Bacillaceae</taxon>
    </lineage>
</organism>
<evidence type="ECO:0000256" key="6">
    <source>
        <dbReference type="ARBA" id="ARBA00023136"/>
    </source>
</evidence>
<feature type="transmembrane region" description="Helical" evidence="7">
    <location>
        <begin position="203"/>
        <end position="226"/>
    </location>
</feature>
<dbReference type="AlphaFoldDB" id="A0A3A9KNT2"/>
<feature type="transmembrane region" description="Helical" evidence="7">
    <location>
        <begin position="177"/>
        <end position="197"/>
    </location>
</feature>
<dbReference type="RefSeq" id="WP_110939158.1">
    <property type="nucleotide sequence ID" value="NZ_KZ614148.1"/>
</dbReference>
<evidence type="ECO:0000256" key="3">
    <source>
        <dbReference type="ARBA" id="ARBA00022475"/>
    </source>
</evidence>
<dbReference type="Pfam" id="PF00892">
    <property type="entry name" value="EamA"/>
    <property type="match status" value="2"/>
</dbReference>
<feature type="transmembrane region" description="Helical" evidence="7">
    <location>
        <begin position="66"/>
        <end position="85"/>
    </location>
</feature>
<feature type="transmembrane region" description="Helical" evidence="7">
    <location>
        <begin position="91"/>
        <end position="113"/>
    </location>
</feature>
<keyword evidence="6 7" id="KW-0472">Membrane</keyword>
<evidence type="ECO:0000259" key="8">
    <source>
        <dbReference type="Pfam" id="PF00892"/>
    </source>
</evidence>
<evidence type="ECO:0000256" key="5">
    <source>
        <dbReference type="ARBA" id="ARBA00022989"/>
    </source>
</evidence>
<dbReference type="PANTHER" id="PTHR32322:SF18">
    <property type="entry name" value="S-ADENOSYLMETHIONINE_S-ADENOSYLHOMOCYSTEINE TRANSPORTER"/>
    <property type="match status" value="1"/>
</dbReference>
<evidence type="ECO:0000313" key="9">
    <source>
        <dbReference type="EMBL" id="RKL66376.1"/>
    </source>
</evidence>
<accession>A0A3A9KNT2</accession>
<feature type="domain" description="EamA" evidence="8">
    <location>
        <begin position="7"/>
        <end position="136"/>
    </location>
</feature>
<dbReference type="InterPro" id="IPR050638">
    <property type="entry name" value="AA-Vitamin_Transporters"/>
</dbReference>